<organism evidence="3 4">
    <name type="scientific">Trypanosoma cruzi (strain CL Brener)</name>
    <dbReference type="NCBI Taxonomy" id="353153"/>
    <lineage>
        <taxon>Eukaryota</taxon>
        <taxon>Discoba</taxon>
        <taxon>Euglenozoa</taxon>
        <taxon>Kinetoplastea</taxon>
        <taxon>Metakinetoplastina</taxon>
        <taxon>Trypanosomatida</taxon>
        <taxon>Trypanosomatidae</taxon>
        <taxon>Trypanosoma</taxon>
        <taxon>Schizotrypanum</taxon>
    </lineage>
</organism>
<dbReference type="PaxDb" id="353153-Q4DGM3"/>
<feature type="signal peptide" evidence="2">
    <location>
        <begin position="1"/>
        <end position="28"/>
    </location>
</feature>
<evidence type="ECO:0000256" key="2">
    <source>
        <dbReference type="SAM" id="SignalP"/>
    </source>
</evidence>
<gene>
    <name evidence="3" type="ORF">Tc00.1047053506671.90</name>
</gene>
<accession>Q4DGM3</accession>
<proteinExistence type="predicted"/>
<dbReference type="EMBL" id="AAHK01000503">
    <property type="protein sequence ID" value="EAN91677.1"/>
    <property type="molecule type" value="Genomic_DNA"/>
</dbReference>
<dbReference type="InParanoid" id="Q4DGM3"/>
<feature type="compositionally biased region" description="Basic and acidic residues" evidence="1">
    <location>
        <begin position="314"/>
        <end position="332"/>
    </location>
</feature>
<protein>
    <submittedName>
        <fullName evidence="3">Mucin-associated surface protein (MASP), putative</fullName>
    </submittedName>
</protein>
<keyword evidence="2" id="KW-0732">Signal</keyword>
<feature type="compositionally biased region" description="Gly residues" evidence="1">
    <location>
        <begin position="135"/>
        <end position="150"/>
    </location>
</feature>
<feature type="compositionally biased region" description="Basic and acidic residues" evidence="1">
    <location>
        <begin position="367"/>
        <end position="379"/>
    </location>
</feature>
<evidence type="ECO:0000256" key="1">
    <source>
        <dbReference type="SAM" id="MobiDB-lite"/>
    </source>
</evidence>
<feature type="compositionally biased region" description="Polar residues" evidence="1">
    <location>
        <begin position="221"/>
        <end position="230"/>
    </location>
</feature>
<keyword evidence="4" id="KW-1185">Reference proteome</keyword>
<name>Q4DGM3_TRYCC</name>
<comment type="caution">
    <text evidence="3">The sequence shown here is derived from an EMBL/GenBank/DDBJ whole genome shotgun (WGS) entry which is preliminary data.</text>
</comment>
<feature type="compositionally biased region" description="Polar residues" evidence="1">
    <location>
        <begin position="345"/>
        <end position="363"/>
    </location>
</feature>
<dbReference type="GeneID" id="3544916"/>
<evidence type="ECO:0000313" key="4">
    <source>
        <dbReference type="Proteomes" id="UP000002296"/>
    </source>
</evidence>
<feature type="chain" id="PRO_5004237101" evidence="2">
    <location>
        <begin position="29"/>
        <end position="443"/>
    </location>
</feature>
<feature type="region of interest" description="Disordered" evidence="1">
    <location>
        <begin position="93"/>
        <end position="420"/>
    </location>
</feature>
<feature type="compositionally biased region" description="Polar residues" evidence="1">
    <location>
        <begin position="180"/>
        <end position="195"/>
    </location>
</feature>
<dbReference type="RefSeq" id="XP_813528.1">
    <property type="nucleotide sequence ID" value="XM_808435.1"/>
</dbReference>
<feature type="compositionally biased region" description="Pro residues" evidence="1">
    <location>
        <begin position="97"/>
        <end position="117"/>
    </location>
</feature>
<evidence type="ECO:0000313" key="3">
    <source>
        <dbReference type="EMBL" id="EAN91677.1"/>
    </source>
</evidence>
<dbReference type="AlphaFoldDB" id="Q4DGM3"/>
<reference evidence="3 4" key="1">
    <citation type="journal article" date="2005" name="Science">
        <title>The genome sequence of Trypanosoma cruzi, etiologic agent of Chagas disease.</title>
        <authorList>
            <person name="El-Sayed N.M."/>
            <person name="Myler P.J."/>
            <person name="Bartholomeu D.C."/>
            <person name="Nilsson D."/>
            <person name="Aggarwal G."/>
            <person name="Tran A.N."/>
            <person name="Ghedin E."/>
            <person name="Worthey E.A."/>
            <person name="Delcher A.L."/>
            <person name="Blandin G."/>
            <person name="Westenberger S.J."/>
            <person name="Caler E."/>
            <person name="Cerqueira G.C."/>
            <person name="Branche C."/>
            <person name="Haas B."/>
            <person name="Anupama A."/>
            <person name="Arner E."/>
            <person name="Aslund L."/>
            <person name="Attipoe P."/>
            <person name="Bontempi E."/>
            <person name="Bringaud F."/>
            <person name="Burton P."/>
            <person name="Cadag E."/>
            <person name="Campbell D.A."/>
            <person name="Carrington M."/>
            <person name="Crabtree J."/>
            <person name="Darban H."/>
            <person name="da Silveira J.F."/>
            <person name="de Jong P."/>
            <person name="Edwards K."/>
            <person name="Englund P.T."/>
            <person name="Fazelina G."/>
            <person name="Feldblyum T."/>
            <person name="Ferella M."/>
            <person name="Frasch A.C."/>
            <person name="Gull K."/>
            <person name="Horn D."/>
            <person name="Hou L."/>
            <person name="Huang Y."/>
            <person name="Kindlund E."/>
            <person name="Klingbeil M."/>
            <person name="Kluge S."/>
            <person name="Koo H."/>
            <person name="Lacerda D."/>
            <person name="Levin M.J."/>
            <person name="Lorenzi H."/>
            <person name="Louie T."/>
            <person name="Machado C.R."/>
            <person name="McCulloch R."/>
            <person name="McKenna A."/>
            <person name="Mizuno Y."/>
            <person name="Mottram J.C."/>
            <person name="Nelson S."/>
            <person name="Ochaya S."/>
            <person name="Osoegawa K."/>
            <person name="Pai G."/>
            <person name="Parsons M."/>
            <person name="Pentony M."/>
            <person name="Pettersson U."/>
            <person name="Pop M."/>
            <person name="Ramirez J.L."/>
            <person name="Rinta J."/>
            <person name="Robertson L."/>
            <person name="Salzberg S.L."/>
            <person name="Sanchez D.O."/>
            <person name="Seyler A."/>
            <person name="Sharma R."/>
            <person name="Shetty J."/>
            <person name="Simpson A.J."/>
            <person name="Sisk E."/>
            <person name="Tammi M.T."/>
            <person name="Tarleton R."/>
            <person name="Teixeira S."/>
            <person name="Van Aken S."/>
            <person name="Vogt C."/>
            <person name="Ward P.N."/>
            <person name="Wickstead B."/>
            <person name="Wortman J."/>
            <person name="White O."/>
            <person name="Fraser C.M."/>
            <person name="Stuart K.D."/>
            <person name="Andersson B."/>
        </authorList>
    </citation>
    <scope>NUCLEOTIDE SEQUENCE [LARGE SCALE GENOMIC DNA]</scope>
    <source>
        <strain evidence="3 4">CL Brener</strain>
    </source>
</reference>
<feature type="compositionally biased region" description="Low complexity" evidence="1">
    <location>
        <begin position="253"/>
        <end position="264"/>
    </location>
</feature>
<feature type="compositionally biased region" description="Polar residues" evidence="1">
    <location>
        <begin position="265"/>
        <end position="305"/>
    </location>
</feature>
<dbReference type="KEGG" id="tcr:506671.90"/>
<sequence length="443" mass="44652">MMAMMMTGRVLLVCALCVLWCGAGGVYARDTPNNAQGGCMASGGLGAKTSYLVRGCNKTVLTRPLRSAFFINAIQAEAKDVKDISEERDNLKLDSIPQPPALPPAPETPGAPPPPPDASDSDGIGRSELGADSQTGGGGGGGGGSSGISNGGEDSTLKVPVPDDKSSSPIPSAGDGLKNTGDSSVTQKNNSSGTDEPSKKTLNVPALPTVQTPEALDTDQNKNTPNTQGEISVEARGKGASGGDAGENDVNSKDSSSVSTANSKPTGKTTPSVPSTGETPTITATPKDSKNPTGKNDNTAASGTETDSEATKTSSKDDAAEQHSQERDKADLVKSANTGHPAYTAASSIPTYGNGDAQGTVNENGDDPERHDPKRTHDELEADNTNVGPTASEAAPEAVNSTEKKDTAPTGDSDGSTAVSHTTSPLLLLLVVSCAAAAAVVAA</sequence>
<dbReference type="Proteomes" id="UP000002296">
    <property type="component" value="Unassembled WGS sequence"/>
</dbReference>